<evidence type="ECO:0000313" key="3">
    <source>
        <dbReference type="Proteomes" id="UP000664521"/>
    </source>
</evidence>
<gene>
    <name evidence="2" type="ORF">HETSPECPRED_003816</name>
</gene>
<feature type="compositionally biased region" description="Polar residues" evidence="1">
    <location>
        <begin position="1"/>
        <end position="12"/>
    </location>
</feature>
<keyword evidence="3" id="KW-1185">Reference proteome</keyword>
<dbReference type="AlphaFoldDB" id="A0A8H3FD36"/>
<evidence type="ECO:0000313" key="2">
    <source>
        <dbReference type="EMBL" id="CAF9918621.1"/>
    </source>
</evidence>
<feature type="region of interest" description="Disordered" evidence="1">
    <location>
        <begin position="1"/>
        <end position="35"/>
    </location>
</feature>
<evidence type="ECO:0000256" key="1">
    <source>
        <dbReference type="SAM" id="MobiDB-lite"/>
    </source>
</evidence>
<organism evidence="2 3">
    <name type="scientific">Heterodermia speciosa</name>
    <dbReference type="NCBI Taxonomy" id="116794"/>
    <lineage>
        <taxon>Eukaryota</taxon>
        <taxon>Fungi</taxon>
        <taxon>Dikarya</taxon>
        <taxon>Ascomycota</taxon>
        <taxon>Pezizomycotina</taxon>
        <taxon>Lecanoromycetes</taxon>
        <taxon>OSLEUM clade</taxon>
        <taxon>Lecanoromycetidae</taxon>
        <taxon>Caliciales</taxon>
        <taxon>Physciaceae</taxon>
        <taxon>Heterodermia</taxon>
    </lineage>
</organism>
<protein>
    <submittedName>
        <fullName evidence="2">Uncharacterized protein</fullName>
    </submittedName>
</protein>
<dbReference type="EMBL" id="CAJPDS010000022">
    <property type="protein sequence ID" value="CAF9918621.1"/>
    <property type="molecule type" value="Genomic_DNA"/>
</dbReference>
<proteinExistence type="predicted"/>
<feature type="compositionally biased region" description="Basic and acidic residues" evidence="1">
    <location>
        <begin position="14"/>
        <end position="30"/>
    </location>
</feature>
<name>A0A8H3FD36_9LECA</name>
<feature type="compositionally biased region" description="Polar residues" evidence="1">
    <location>
        <begin position="51"/>
        <end position="75"/>
    </location>
</feature>
<feature type="region of interest" description="Disordered" evidence="1">
    <location>
        <begin position="49"/>
        <end position="84"/>
    </location>
</feature>
<reference evidence="2" key="1">
    <citation type="submission" date="2021-03" db="EMBL/GenBank/DDBJ databases">
        <authorList>
            <person name="Tagirdzhanova G."/>
        </authorList>
    </citation>
    <scope>NUCLEOTIDE SEQUENCE</scope>
</reference>
<dbReference type="Proteomes" id="UP000664521">
    <property type="component" value="Unassembled WGS sequence"/>
</dbReference>
<comment type="caution">
    <text evidence="2">The sequence shown here is derived from an EMBL/GenBank/DDBJ whole genome shotgun (WGS) entry which is preliminary data.</text>
</comment>
<accession>A0A8H3FD36</accession>
<sequence length="84" mass="8776">MANPNSSGSAQPSEAKESPKDTSEKPRMRLDVPAANRMILTGLGLSKKAMLSSSYTSPPAEKPTTSASEPTNASPAQEEKGQSK</sequence>